<name>A0ABV3DV42_9ACTN</name>
<dbReference type="Proteomes" id="UP001551482">
    <property type="component" value="Unassembled WGS sequence"/>
</dbReference>
<protein>
    <submittedName>
        <fullName evidence="5">Gfo/Idh/MocA family oxidoreductase</fullName>
    </submittedName>
</protein>
<dbReference type="SUPFAM" id="SSF51735">
    <property type="entry name" value="NAD(P)-binding Rossmann-fold domains"/>
    <property type="match status" value="1"/>
</dbReference>
<dbReference type="RefSeq" id="WP_358363391.1">
    <property type="nucleotide sequence ID" value="NZ_JBEZFP010000169.1"/>
</dbReference>
<feature type="domain" description="GFO/IDH/MocA-like oxidoreductase" evidence="4">
    <location>
        <begin position="133"/>
        <end position="256"/>
    </location>
</feature>
<dbReference type="Gene3D" id="3.30.360.10">
    <property type="entry name" value="Dihydrodipicolinate Reductase, domain 2"/>
    <property type="match status" value="1"/>
</dbReference>
<evidence type="ECO:0000313" key="6">
    <source>
        <dbReference type="Proteomes" id="UP001551482"/>
    </source>
</evidence>
<sequence length="338" mass="37102">MERIRIGVLGAARIAPTALTKPARLIPEVTVAAVAARAPERAEHFARRQGVRTVHRTYADLLADPDLDAVYIPLPNGLHAEWAVRAMEAGKHVLCEKPMTSNEAEAREVADAAKRTGRVCMEAFHWRYHPVARRMREILDEEELGAVRHVSASMCFPLPAFGDIRYNFALAGGSLMDAGCYAVSAVRHLSPAPSATERIEVAAARATTMRRDPRVDRAMDATLALPGGATATVHSSLLSRRVFAVNAKVVGERGEMTVTNFAGPHYWHRFSVTVDGRKRREHLGHAAKTSTYQYQLQAFADAVLRGRPPLTPAEDSVETMRLIDAIYRKSGLPVRGTV</sequence>
<dbReference type="InterPro" id="IPR036291">
    <property type="entry name" value="NAD(P)-bd_dom_sf"/>
</dbReference>
<dbReference type="SUPFAM" id="SSF55347">
    <property type="entry name" value="Glyceraldehyde-3-phosphate dehydrogenase-like, C-terminal domain"/>
    <property type="match status" value="1"/>
</dbReference>
<dbReference type="EMBL" id="JBEZFP010000169">
    <property type="protein sequence ID" value="MEU8139347.1"/>
    <property type="molecule type" value="Genomic_DNA"/>
</dbReference>
<gene>
    <name evidence="5" type="ORF">AB0C36_38345</name>
</gene>
<comment type="caution">
    <text evidence="5">The sequence shown here is derived from an EMBL/GenBank/DDBJ whole genome shotgun (WGS) entry which is preliminary data.</text>
</comment>
<evidence type="ECO:0000259" key="3">
    <source>
        <dbReference type="Pfam" id="PF01408"/>
    </source>
</evidence>
<feature type="domain" description="Gfo/Idh/MocA-like oxidoreductase N-terminal" evidence="3">
    <location>
        <begin position="4"/>
        <end position="123"/>
    </location>
</feature>
<accession>A0ABV3DV42</accession>
<dbReference type="PANTHER" id="PTHR22604">
    <property type="entry name" value="OXIDOREDUCTASES"/>
    <property type="match status" value="1"/>
</dbReference>
<keyword evidence="6" id="KW-1185">Reference proteome</keyword>
<comment type="similarity">
    <text evidence="1">Belongs to the Gfo/Idh/MocA family.</text>
</comment>
<organism evidence="5 6">
    <name type="scientific">Streptodolium elevatio</name>
    <dbReference type="NCBI Taxonomy" id="3157996"/>
    <lineage>
        <taxon>Bacteria</taxon>
        <taxon>Bacillati</taxon>
        <taxon>Actinomycetota</taxon>
        <taxon>Actinomycetes</taxon>
        <taxon>Kitasatosporales</taxon>
        <taxon>Streptomycetaceae</taxon>
        <taxon>Streptodolium</taxon>
    </lineage>
</organism>
<dbReference type="Pfam" id="PF01408">
    <property type="entry name" value="GFO_IDH_MocA"/>
    <property type="match status" value="1"/>
</dbReference>
<evidence type="ECO:0000256" key="2">
    <source>
        <dbReference type="ARBA" id="ARBA00023002"/>
    </source>
</evidence>
<evidence type="ECO:0000259" key="4">
    <source>
        <dbReference type="Pfam" id="PF22725"/>
    </source>
</evidence>
<dbReference type="Gene3D" id="3.40.50.720">
    <property type="entry name" value="NAD(P)-binding Rossmann-like Domain"/>
    <property type="match status" value="1"/>
</dbReference>
<dbReference type="InterPro" id="IPR050984">
    <property type="entry name" value="Gfo/Idh/MocA_domain"/>
</dbReference>
<dbReference type="InterPro" id="IPR000683">
    <property type="entry name" value="Gfo/Idh/MocA-like_OxRdtase_N"/>
</dbReference>
<dbReference type="InterPro" id="IPR055170">
    <property type="entry name" value="GFO_IDH_MocA-like_dom"/>
</dbReference>
<keyword evidence="2" id="KW-0560">Oxidoreductase</keyword>
<evidence type="ECO:0000256" key="1">
    <source>
        <dbReference type="ARBA" id="ARBA00010928"/>
    </source>
</evidence>
<proteinExistence type="inferred from homology"/>
<dbReference type="Pfam" id="PF22725">
    <property type="entry name" value="GFO_IDH_MocA_C3"/>
    <property type="match status" value="1"/>
</dbReference>
<evidence type="ECO:0000313" key="5">
    <source>
        <dbReference type="EMBL" id="MEU8139347.1"/>
    </source>
</evidence>
<dbReference type="PANTHER" id="PTHR22604:SF105">
    <property type="entry name" value="TRANS-1,2-DIHYDROBENZENE-1,2-DIOL DEHYDROGENASE"/>
    <property type="match status" value="1"/>
</dbReference>
<reference evidence="5 6" key="1">
    <citation type="submission" date="2024-06" db="EMBL/GenBank/DDBJ databases">
        <title>The Natural Products Discovery Center: Release of the First 8490 Sequenced Strains for Exploring Actinobacteria Biosynthetic Diversity.</title>
        <authorList>
            <person name="Kalkreuter E."/>
            <person name="Kautsar S.A."/>
            <person name="Yang D."/>
            <person name="Bader C.D."/>
            <person name="Teijaro C.N."/>
            <person name="Fluegel L."/>
            <person name="Davis C.M."/>
            <person name="Simpson J.R."/>
            <person name="Lauterbach L."/>
            <person name="Steele A.D."/>
            <person name="Gui C."/>
            <person name="Meng S."/>
            <person name="Li G."/>
            <person name="Viehrig K."/>
            <person name="Ye F."/>
            <person name="Su P."/>
            <person name="Kiefer A.F."/>
            <person name="Nichols A."/>
            <person name="Cepeda A.J."/>
            <person name="Yan W."/>
            <person name="Fan B."/>
            <person name="Jiang Y."/>
            <person name="Adhikari A."/>
            <person name="Zheng C.-J."/>
            <person name="Schuster L."/>
            <person name="Cowan T.M."/>
            <person name="Smanski M.J."/>
            <person name="Chevrette M.G."/>
            <person name="De Carvalho L.P.S."/>
            <person name="Shen B."/>
        </authorList>
    </citation>
    <scope>NUCLEOTIDE SEQUENCE [LARGE SCALE GENOMIC DNA]</scope>
    <source>
        <strain evidence="5 6">NPDC048946</strain>
    </source>
</reference>